<protein>
    <recommendedName>
        <fullName evidence="8">Pre-mRNA-processing factor 17</fullName>
    </recommendedName>
</protein>
<evidence type="ECO:0000256" key="6">
    <source>
        <dbReference type="ARBA" id="ARBA00023187"/>
    </source>
</evidence>
<feature type="compositionally biased region" description="Basic residues" evidence="10">
    <location>
        <begin position="142"/>
        <end position="152"/>
    </location>
</feature>
<dbReference type="InterPro" id="IPR020472">
    <property type="entry name" value="WD40_PAC1"/>
</dbReference>
<reference evidence="12" key="1">
    <citation type="submission" date="2021-01" db="EMBL/GenBank/DDBJ databases">
        <authorList>
            <person name="Corre E."/>
            <person name="Pelletier E."/>
            <person name="Niang G."/>
            <person name="Scheremetjew M."/>
            <person name="Finn R."/>
            <person name="Kale V."/>
            <person name="Holt S."/>
            <person name="Cochrane G."/>
            <person name="Meng A."/>
            <person name="Brown T."/>
            <person name="Cohen L."/>
        </authorList>
    </citation>
    <scope>NUCLEOTIDE SEQUENCE</scope>
    <source>
        <strain evidence="12">CCMP 769</strain>
    </source>
</reference>
<feature type="compositionally biased region" description="Basic and acidic residues" evidence="10">
    <location>
        <begin position="166"/>
        <end position="188"/>
    </location>
</feature>
<feature type="region of interest" description="Disordered" evidence="10">
    <location>
        <begin position="98"/>
        <end position="211"/>
    </location>
</feature>
<keyword evidence="3" id="KW-0507">mRNA processing</keyword>
<dbReference type="InterPro" id="IPR015943">
    <property type="entry name" value="WD40/YVTN_repeat-like_dom_sf"/>
</dbReference>
<accession>A0A7S3A0D3</accession>
<gene>
    <name evidence="11" type="ORF">RMAR00112_LOCUS24634</name>
    <name evidence="12" type="ORF">RMAR00112_LOCUS24635</name>
    <name evidence="13" type="ORF">RMAR00112_LOCUS24641</name>
</gene>
<dbReference type="SUPFAM" id="SSF50978">
    <property type="entry name" value="WD40 repeat-like"/>
    <property type="match status" value="1"/>
</dbReference>
<dbReference type="GO" id="GO:0003729">
    <property type="term" value="F:mRNA binding"/>
    <property type="evidence" value="ECO:0007669"/>
    <property type="project" value="TreeGrafter"/>
</dbReference>
<evidence type="ECO:0000313" key="11">
    <source>
        <dbReference type="EMBL" id="CAE0056588.1"/>
    </source>
</evidence>
<dbReference type="Gene3D" id="2.130.10.10">
    <property type="entry name" value="YVTN repeat-like/Quinoprotein amine dehydrogenase"/>
    <property type="match status" value="1"/>
</dbReference>
<keyword evidence="2 9" id="KW-0853">WD repeat</keyword>
<dbReference type="EMBL" id="HBHW01032049">
    <property type="protein sequence ID" value="CAE0056589.1"/>
    <property type="molecule type" value="Transcribed_RNA"/>
</dbReference>
<evidence type="ECO:0000256" key="7">
    <source>
        <dbReference type="ARBA" id="ARBA00023242"/>
    </source>
</evidence>
<dbReference type="InterPro" id="IPR036322">
    <property type="entry name" value="WD40_repeat_dom_sf"/>
</dbReference>
<dbReference type="GO" id="GO:0000398">
    <property type="term" value="P:mRNA splicing, via spliceosome"/>
    <property type="evidence" value="ECO:0007669"/>
    <property type="project" value="InterPro"/>
</dbReference>
<dbReference type="FunFam" id="2.130.10.10:FF:000034">
    <property type="entry name" value="Pre-mRNA-processing factor 17, putative"/>
    <property type="match status" value="1"/>
</dbReference>
<evidence type="ECO:0000256" key="1">
    <source>
        <dbReference type="ARBA" id="ARBA00004123"/>
    </source>
</evidence>
<feature type="repeat" description="WD" evidence="9">
    <location>
        <begin position="280"/>
        <end position="321"/>
    </location>
</feature>
<dbReference type="InterPro" id="IPR001680">
    <property type="entry name" value="WD40_rpt"/>
</dbReference>
<dbReference type="Pfam" id="PF00400">
    <property type="entry name" value="WD40"/>
    <property type="match status" value="5"/>
</dbReference>
<organism evidence="12">
    <name type="scientific">Rhodosorus marinus</name>
    <dbReference type="NCBI Taxonomy" id="101924"/>
    <lineage>
        <taxon>Eukaryota</taxon>
        <taxon>Rhodophyta</taxon>
        <taxon>Stylonematophyceae</taxon>
        <taxon>Stylonematales</taxon>
        <taxon>Stylonemataceae</taxon>
        <taxon>Rhodosorus</taxon>
    </lineage>
</organism>
<dbReference type="SMART" id="SM00320">
    <property type="entry name" value="WD40"/>
    <property type="match status" value="6"/>
</dbReference>
<dbReference type="InterPro" id="IPR019775">
    <property type="entry name" value="WD40_repeat_CS"/>
</dbReference>
<keyword evidence="5" id="KW-0677">Repeat</keyword>
<comment type="subcellular location">
    <subcellularLocation>
        <location evidence="1">Nucleus</location>
    </subcellularLocation>
</comment>
<feature type="repeat" description="WD" evidence="9">
    <location>
        <begin position="366"/>
        <end position="398"/>
    </location>
</feature>
<evidence type="ECO:0000256" key="2">
    <source>
        <dbReference type="ARBA" id="ARBA00022574"/>
    </source>
</evidence>
<evidence type="ECO:0000256" key="4">
    <source>
        <dbReference type="ARBA" id="ARBA00022728"/>
    </source>
</evidence>
<dbReference type="PROSITE" id="PS00678">
    <property type="entry name" value="WD_REPEATS_1"/>
    <property type="match status" value="1"/>
</dbReference>
<dbReference type="EMBL" id="HBHW01032048">
    <property type="protein sequence ID" value="CAE0056588.1"/>
    <property type="molecule type" value="Transcribed_RNA"/>
</dbReference>
<dbReference type="PRINTS" id="PR00320">
    <property type="entry name" value="GPROTEINBRPT"/>
</dbReference>
<dbReference type="PROSITE" id="PS50082">
    <property type="entry name" value="WD_REPEATS_2"/>
    <property type="match status" value="4"/>
</dbReference>
<dbReference type="GO" id="GO:0071013">
    <property type="term" value="C:catalytic step 2 spliceosome"/>
    <property type="evidence" value="ECO:0007669"/>
    <property type="project" value="InterPro"/>
</dbReference>
<name>A0A7S3A0D3_9RHOD</name>
<feature type="repeat" description="WD" evidence="9">
    <location>
        <begin position="236"/>
        <end position="270"/>
    </location>
</feature>
<dbReference type="PANTHER" id="PTHR43979:SF1">
    <property type="entry name" value="PRE-MRNA-PROCESSING FACTOR 17"/>
    <property type="match status" value="1"/>
</dbReference>
<evidence type="ECO:0000313" key="13">
    <source>
        <dbReference type="EMBL" id="CAE0056595.1"/>
    </source>
</evidence>
<dbReference type="InterPro" id="IPR032847">
    <property type="entry name" value="PRPF17"/>
</dbReference>
<evidence type="ECO:0000256" key="5">
    <source>
        <dbReference type="ARBA" id="ARBA00022737"/>
    </source>
</evidence>
<evidence type="ECO:0000256" key="10">
    <source>
        <dbReference type="SAM" id="MobiDB-lite"/>
    </source>
</evidence>
<keyword evidence="7" id="KW-0539">Nucleus</keyword>
<evidence type="ECO:0000313" key="12">
    <source>
        <dbReference type="EMBL" id="CAE0056589.1"/>
    </source>
</evidence>
<keyword evidence="4" id="KW-0747">Spliceosome</keyword>
<dbReference type="CDD" id="cd00200">
    <property type="entry name" value="WD40"/>
    <property type="match status" value="1"/>
</dbReference>
<keyword evidence="6" id="KW-0508">mRNA splicing</keyword>
<proteinExistence type="predicted"/>
<sequence length="531" mass="59193">MGTGEEDEGVDGVIVPQSVETAPETLSLGTGKGLKQGESSVMDNPAYEEMWGAISGPLEAKRGGGTIATGVKNVHTGFAEEHVLPDVVFETQYHSFQGSRKAEDPTGATIKGDKKLSTLGGKARGNEGYGALDKNDGERGIKRLSKLKKRKERRTEDEEGSKRRREFPVEDRRMNLPVPLDKDGDQQEVKPTSTYHGNAKDLGGRSSYINPPKHAKTIDEMEVYTSYIPKKCIHVWVGHKKGVSAIRFFPKYGHLLLSAGMDSQVKIWDVGSHGKCYRTYSGHGKSVRDVAFSGDGKHFLSASYDRTVKLWDTETGQYISTFSNRAIPYCIKYNPDEDKQNEFVAGCSDKKIVQYDTRSGEIVQEYNQHLGAVNTITFIDQNRRFVSSSDDKTLRVWEWGIPVVIKYISDPTMHSMPAVAPHPNGKWVCCQSLDNQVITYATQNRFKLNSKKNFKGHLVAGYACQLAFAPDGRFLGSGDSTGRLFFWDWKTTRIFRSLKAHDGVAIGIEWHPTEPSKVASCGWDGLIKYWD</sequence>
<dbReference type="PROSITE" id="PS50294">
    <property type="entry name" value="WD_REPEATS_REGION"/>
    <property type="match status" value="4"/>
</dbReference>
<feature type="repeat" description="WD" evidence="9">
    <location>
        <begin position="498"/>
        <end position="531"/>
    </location>
</feature>
<dbReference type="PANTHER" id="PTHR43979">
    <property type="entry name" value="PRE-MRNA-PROCESSING FACTOR 17"/>
    <property type="match status" value="1"/>
</dbReference>
<evidence type="ECO:0000256" key="3">
    <source>
        <dbReference type="ARBA" id="ARBA00022664"/>
    </source>
</evidence>
<evidence type="ECO:0000256" key="9">
    <source>
        <dbReference type="PROSITE-ProRule" id="PRU00221"/>
    </source>
</evidence>
<dbReference type="EMBL" id="HBHW01032055">
    <property type="protein sequence ID" value="CAE0056595.1"/>
    <property type="molecule type" value="Transcribed_RNA"/>
</dbReference>
<evidence type="ECO:0000256" key="8">
    <source>
        <dbReference type="ARBA" id="ARBA00068146"/>
    </source>
</evidence>
<dbReference type="AlphaFoldDB" id="A0A7S3A0D3"/>